<feature type="domain" description="Copper type II ascorbate-dependent monooxygenase N-terminal" evidence="23">
    <location>
        <begin position="41"/>
        <end position="164"/>
    </location>
</feature>
<evidence type="ECO:0000313" key="25">
    <source>
        <dbReference type="Proteomes" id="UP000887561"/>
    </source>
</evidence>
<feature type="binding site" evidence="20">
    <location>
        <position position="226"/>
    </location>
    <ligand>
        <name>Cu(2+)</name>
        <dbReference type="ChEBI" id="CHEBI:29036"/>
        <label>1</label>
        <note>catalytic</note>
    </ligand>
</feature>
<keyword evidence="10" id="KW-1133">Transmembrane helix</keyword>
<evidence type="ECO:0000256" key="13">
    <source>
        <dbReference type="ARBA" id="ARBA00023033"/>
    </source>
</evidence>
<comment type="cofactor">
    <cofactor evidence="20">
        <name>Cu(2+)</name>
        <dbReference type="ChEBI" id="CHEBI:29036"/>
    </cofactor>
    <text evidence="20">Binds 2 Cu(2+) ions per subunit.</text>
</comment>
<evidence type="ECO:0000256" key="8">
    <source>
        <dbReference type="ARBA" id="ARBA00022729"/>
    </source>
</evidence>
<keyword evidence="14" id="KW-0472">Membrane</keyword>
<feature type="domain" description="Copper type II ascorbate-dependent monooxygenase C-terminal" evidence="24">
    <location>
        <begin position="185"/>
        <end position="265"/>
    </location>
</feature>
<dbReference type="EC" id="1.14.17.3" evidence="4"/>
<sequence length="318" mass="35913">MFFPTIFFLSITYPCLAWFHFDHENPQQKQQTLPEGVQSTDLRMPSVRIEKNDTYLCTAFPLDADEEHYIVSFEPLANQHQIHHMLLFGCEMPGSDEPAWDCGEMSSSDAGYSRSPVCASQPDIIYAWARGAPRLNLPKGVGFRVGGEAKSQFLVLQVHYMHQMKGEDNSGVRVLHTEEPQPRMAGTLLLATDGRMAPKKTEQLEVACVVDEDVELHPFAFRVHTHRHGTNVHGWLVQENPLTGQDKWTLLGNRNPQLPQLFQPVIGPTGEDEMCNFYLMYWTETGGQTLKENACFSAGPPNYRWSSGAGLNHLPKKK</sequence>
<feature type="disulfide bond" evidence="21">
    <location>
        <begin position="90"/>
        <end position="118"/>
    </location>
</feature>
<keyword evidence="12 20" id="KW-0186">Copper</keyword>
<dbReference type="InterPro" id="IPR024548">
    <property type="entry name" value="Cu2_monoox_C"/>
</dbReference>
<keyword evidence="6" id="KW-0812">Transmembrane</keyword>
<dbReference type="InterPro" id="IPR020611">
    <property type="entry name" value="Cu2_ascorb_mOase_CS-1"/>
</dbReference>
<dbReference type="Pfam" id="PF03712">
    <property type="entry name" value="Cu2_monoox_C"/>
    <property type="match status" value="1"/>
</dbReference>
<feature type="binding site" evidence="20">
    <location>
        <position position="224"/>
    </location>
    <ligand>
        <name>Cu(2+)</name>
        <dbReference type="ChEBI" id="CHEBI:29036"/>
        <label>1</label>
        <note>catalytic</note>
    </ligand>
</feature>
<feature type="disulfide bond" evidence="21">
    <location>
        <begin position="57"/>
        <end position="102"/>
    </location>
</feature>
<evidence type="ECO:0000256" key="22">
    <source>
        <dbReference type="SAM" id="SignalP"/>
    </source>
</evidence>
<feature type="chain" id="PRO_5037206624" description="peptidylglycine monooxygenase" evidence="22">
    <location>
        <begin position="18"/>
        <end position="318"/>
    </location>
</feature>
<evidence type="ECO:0000256" key="18">
    <source>
        <dbReference type="ARBA" id="ARBA00037847"/>
    </source>
</evidence>
<dbReference type="Proteomes" id="UP000887561">
    <property type="component" value="Unplaced"/>
</dbReference>
<evidence type="ECO:0000256" key="1">
    <source>
        <dbReference type="ARBA" id="ARBA00004541"/>
    </source>
</evidence>
<feature type="binding site" evidence="20">
    <location>
        <position position="84"/>
    </location>
    <ligand>
        <name>Cu(2+)</name>
        <dbReference type="ChEBI" id="CHEBI:29036"/>
        <label>1</label>
        <note>catalytic</note>
    </ligand>
</feature>
<dbReference type="PROSITE" id="PS00084">
    <property type="entry name" value="CU2_MONOOXYGENASE_1"/>
    <property type="match status" value="1"/>
</dbReference>
<evidence type="ECO:0000256" key="14">
    <source>
        <dbReference type="ARBA" id="ARBA00023136"/>
    </source>
</evidence>
<dbReference type="GO" id="GO:0012505">
    <property type="term" value="C:endomembrane system"/>
    <property type="evidence" value="ECO:0007669"/>
    <property type="project" value="UniProtKB-SubCell"/>
</dbReference>
<dbReference type="InterPro" id="IPR000323">
    <property type="entry name" value="Cu2_ascorb_mOase_N"/>
</dbReference>
<dbReference type="InterPro" id="IPR036939">
    <property type="entry name" value="Cu2_ascorb_mOase_N_sf"/>
</dbReference>
<dbReference type="WBParaSite" id="scaffold2270_cov160.g4552">
    <property type="protein sequence ID" value="scaffold2270_cov160.g4552"/>
    <property type="gene ID" value="scaffold2270_cov160.g4552"/>
</dbReference>
<evidence type="ECO:0000256" key="11">
    <source>
        <dbReference type="ARBA" id="ARBA00023002"/>
    </source>
</evidence>
<dbReference type="FunFam" id="2.60.120.310:FF:000005">
    <property type="entry name" value="Peptidylglycine alpha-hydroxylating monooxygenase"/>
    <property type="match status" value="1"/>
</dbReference>
<dbReference type="AlphaFoldDB" id="A0A915M202"/>
<proteinExistence type="inferred from homology"/>
<evidence type="ECO:0000256" key="17">
    <source>
        <dbReference type="ARBA" id="ARBA00023329"/>
    </source>
</evidence>
<evidence type="ECO:0000256" key="3">
    <source>
        <dbReference type="ARBA" id="ARBA00010676"/>
    </source>
</evidence>
<evidence type="ECO:0000256" key="16">
    <source>
        <dbReference type="ARBA" id="ARBA00023180"/>
    </source>
</evidence>
<dbReference type="Gene3D" id="2.60.120.310">
    <property type="entry name" value="Copper type II, ascorbate-dependent monooxygenase, N-terminal domain"/>
    <property type="match status" value="1"/>
</dbReference>
<dbReference type="GO" id="GO:0006518">
    <property type="term" value="P:peptide metabolic process"/>
    <property type="evidence" value="ECO:0007669"/>
    <property type="project" value="InterPro"/>
</dbReference>
<dbReference type="GO" id="GO:0005507">
    <property type="term" value="F:copper ion binding"/>
    <property type="evidence" value="ECO:0007669"/>
    <property type="project" value="InterPro"/>
</dbReference>
<keyword evidence="25" id="KW-1185">Reference proteome</keyword>
<evidence type="ECO:0000256" key="15">
    <source>
        <dbReference type="ARBA" id="ARBA00023157"/>
    </source>
</evidence>
<keyword evidence="17" id="KW-0968">Cytoplasmic vesicle</keyword>
<evidence type="ECO:0000256" key="12">
    <source>
        <dbReference type="ARBA" id="ARBA00023008"/>
    </source>
</evidence>
<dbReference type="PANTHER" id="PTHR10680:SF14">
    <property type="entry name" value="PEPTIDYL-GLYCINE ALPHA-AMIDATING MONOOXYGENASE"/>
    <property type="match status" value="1"/>
</dbReference>
<feature type="binding site" evidence="20">
    <location>
        <position position="159"/>
    </location>
    <ligand>
        <name>Cu(2+)</name>
        <dbReference type="ChEBI" id="CHEBI:29036"/>
        <label>1</label>
        <note>catalytic</note>
    </ligand>
</feature>
<evidence type="ECO:0000256" key="6">
    <source>
        <dbReference type="ARBA" id="ARBA00022692"/>
    </source>
</evidence>
<dbReference type="PANTHER" id="PTHR10680">
    <property type="entry name" value="PEPTIDYL-GLYCINE ALPHA-AMIDATING MONOOXYGENASE"/>
    <property type="match status" value="1"/>
</dbReference>
<keyword evidence="11" id="KW-0560">Oxidoreductase</keyword>
<dbReference type="InterPro" id="IPR014784">
    <property type="entry name" value="Cu2_ascorb_mOase-like_C"/>
</dbReference>
<evidence type="ECO:0000256" key="19">
    <source>
        <dbReference type="ARBA" id="ARBA00048431"/>
    </source>
</evidence>
<dbReference type="SUPFAM" id="SSF49742">
    <property type="entry name" value="PHM/PNGase F"/>
    <property type="match status" value="2"/>
</dbReference>
<comment type="similarity">
    <text evidence="3">Belongs to the copper type II ascorbate-dependent monooxygenase family.</text>
</comment>
<dbReference type="InterPro" id="IPR000720">
    <property type="entry name" value="PHM/PAL"/>
</dbReference>
<evidence type="ECO:0000256" key="20">
    <source>
        <dbReference type="PIRSR" id="PIRSR600720-2"/>
    </source>
</evidence>
<feature type="signal peptide" evidence="22">
    <location>
        <begin position="1"/>
        <end position="17"/>
    </location>
</feature>
<keyword evidence="7 20" id="KW-0479">Metal-binding</keyword>
<evidence type="ECO:0000256" key="7">
    <source>
        <dbReference type="ARBA" id="ARBA00022723"/>
    </source>
</evidence>
<comment type="catalytic activity">
    <reaction evidence="19">
        <text>a [peptide]-C-terminal glycine + 2 L-ascorbate + O2 = a [peptide]-C-terminal (2S)-2-hydroxyglycine + 2 monodehydro-L-ascorbate radical + H2O</text>
        <dbReference type="Rhea" id="RHEA:21452"/>
        <dbReference type="Rhea" id="RHEA-COMP:13486"/>
        <dbReference type="Rhea" id="RHEA-COMP:15321"/>
        <dbReference type="ChEBI" id="CHEBI:15377"/>
        <dbReference type="ChEBI" id="CHEBI:15379"/>
        <dbReference type="ChEBI" id="CHEBI:38290"/>
        <dbReference type="ChEBI" id="CHEBI:59513"/>
        <dbReference type="ChEBI" id="CHEBI:137000"/>
        <dbReference type="ChEBI" id="CHEBI:142768"/>
        <dbReference type="EC" id="1.14.17.3"/>
    </reaction>
</comment>
<dbReference type="InterPro" id="IPR008977">
    <property type="entry name" value="PHM/PNGase_F_dom_sf"/>
</dbReference>
<keyword evidence="5" id="KW-0964">Secreted</keyword>
<comment type="subcellular location">
    <subcellularLocation>
        <location evidence="1">Cytoplasmic vesicle</location>
    </subcellularLocation>
    <subcellularLocation>
        <location evidence="18">Endomembrane system</location>
        <topology evidence="18">Single-pass membrane protein</topology>
    </subcellularLocation>
    <subcellularLocation>
        <location evidence="2">Secreted</location>
    </subcellularLocation>
</comment>
<dbReference type="InterPro" id="IPR014783">
    <property type="entry name" value="Cu2_ascorb_mOase_CS-2"/>
</dbReference>
<evidence type="ECO:0000256" key="21">
    <source>
        <dbReference type="PIRSR" id="PIRSR600720-3"/>
    </source>
</evidence>
<dbReference type="GO" id="GO:0031410">
    <property type="term" value="C:cytoplasmic vesicle"/>
    <property type="evidence" value="ECO:0007669"/>
    <property type="project" value="UniProtKB-SubCell"/>
</dbReference>
<keyword evidence="13" id="KW-0503">Monooxygenase</keyword>
<accession>A0A915M202</accession>
<dbReference type="GO" id="GO:0004504">
    <property type="term" value="F:peptidylglycine monooxygenase activity"/>
    <property type="evidence" value="ECO:0007669"/>
    <property type="project" value="UniProtKB-EC"/>
</dbReference>
<dbReference type="Gene3D" id="2.60.120.230">
    <property type="match status" value="1"/>
</dbReference>
<keyword evidence="8 22" id="KW-0732">Signal</keyword>
<keyword evidence="16" id="KW-0325">Glycoprotein</keyword>
<dbReference type="PRINTS" id="PR00790">
    <property type="entry name" value="PAMONOXGNASE"/>
</dbReference>
<dbReference type="PROSITE" id="PS00085">
    <property type="entry name" value="CU2_MONOOXYGENASE_2"/>
    <property type="match status" value="1"/>
</dbReference>
<evidence type="ECO:0000256" key="4">
    <source>
        <dbReference type="ARBA" id="ARBA00012689"/>
    </source>
</evidence>
<name>A0A915M202_MELJA</name>
<dbReference type="GO" id="GO:0016020">
    <property type="term" value="C:membrane"/>
    <property type="evidence" value="ECO:0007669"/>
    <property type="project" value="InterPro"/>
</dbReference>
<evidence type="ECO:0000256" key="5">
    <source>
        <dbReference type="ARBA" id="ARBA00022525"/>
    </source>
</evidence>
<dbReference type="Pfam" id="PF01082">
    <property type="entry name" value="Cu2_monooxygen"/>
    <property type="match status" value="1"/>
</dbReference>
<evidence type="ECO:0000259" key="24">
    <source>
        <dbReference type="Pfam" id="PF03712"/>
    </source>
</evidence>
<evidence type="ECO:0000256" key="10">
    <source>
        <dbReference type="ARBA" id="ARBA00022989"/>
    </source>
</evidence>
<protein>
    <recommendedName>
        <fullName evidence="4">peptidylglycine monooxygenase</fullName>
        <ecNumber evidence="4">1.14.17.3</ecNumber>
    </recommendedName>
</protein>
<feature type="binding site" evidence="20">
    <location>
        <position position="83"/>
    </location>
    <ligand>
        <name>Cu(2+)</name>
        <dbReference type="ChEBI" id="CHEBI:29036"/>
        <label>1</label>
        <note>catalytic</note>
    </ligand>
</feature>
<evidence type="ECO:0000256" key="9">
    <source>
        <dbReference type="ARBA" id="ARBA00022833"/>
    </source>
</evidence>
<reference evidence="26" key="1">
    <citation type="submission" date="2022-11" db="UniProtKB">
        <authorList>
            <consortium name="WormBaseParasite"/>
        </authorList>
    </citation>
    <scope>IDENTIFICATION</scope>
</reference>
<evidence type="ECO:0000313" key="26">
    <source>
        <dbReference type="WBParaSite" id="scaffold2270_cov160.g4552"/>
    </source>
</evidence>
<evidence type="ECO:0000259" key="23">
    <source>
        <dbReference type="Pfam" id="PF01082"/>
    </source>
</evidence>
<organism evidence="25 26">
    <name type="scientific">Meloidogyne javanica</name>
    <name type="common">Root-knot nematode worm</name>
    <dbReference type="NCBI Taxonomy" id="6303"/>
    <lineage>
        <taxon>Eukaryota</taxon>
        <taxon>Metazoa</taxon>
        <taxon>Ecdysozoa</taxon>
        <taxon>Nematoda</taxon>
        <taxon>Chromadorea</taxon>
        <taxon>Rhabditida</taxon>
        <taxon>Tylenchina</taxon>
        <taxon>Tylenchomorpha</taxon>
        <taxon>Tylenchoidea</taxon>
        <taxon>Meloidogynidae</taxon>
        <taxon>Meloidogyninae</taxon>
        <taxon>Meloidogyne</taxon>
        <taxon>Meloidogyne incognita group</taxon>
    </lineage>
</organism>
<dbReference type="GO" id="GO:0005576">
    <property type="term" value="C:extracellular region"/>
    <property type="evidence" value="ECO:0007669"/>
    <property type="project" value="UniProtKB-SubCell"/>
</dbReference>
<keyword evidence="9" id="KW-0862">Zinc</keyword>
<evidence type="ECO:0000256" key="2">
    <source>
        <dbReference type="ARBA" id="ARBA00004613"/>
    </source>
</evidence>
<keyword evidence="15 21" id="KW-1015">Disulfide bond</keyword>